<dbReference type="Proteomes" id="UP000323632">
    <property type="component" value="Unassembled WGS sequence"/>
</dbReference>
<protein>
    <submittedName>
        <fullName evidence="6">Serine hydrolase</fullName>
    </submittedName>
</protein>
<comment type="subcellular location">
    <subcellularLocation>
        <location evidence="1">Membrane</location>
    </subcellularLocation>
</comment>
<dbReference type="Pfam" id="PF00144">
    <property type="entry name" value="Beta-lactamase"/>
    <property type="match status" value="1"/>
</dbReference>
<evidence type="ECO:0000256" key="1">
    <source>
        <dbReference type="ARBA" id="ARBA00004370"/>
    </source>
</evidence>
<gene>
    <name evidence="6" type="ORF">F0919_15760</name>
</gene>
<dbReference type="PANTHER" id="PTHR46825:SF11">
    <property type="entry name" value="PENICILLIN-BINDING PROTEIN 4"/>
    <property type="match status" value="1"/>
</dbReference>
<dbReference type="GO" id="GO:0016020">
    <property type="term" value="C:membrane"/>
    <property type="evidence" value="ECO:0007669"/>
    <property type="project" value="UniProtKB-SubCell"/>
</dbReference>
<keyword evidence="3" id="KW-0732">Signal</keyword>
<dbReference type="InterPro" id="IPR001466">
    <property type="entry name" value="Beta-lactam-related"/>
</dbReference>
<evidence type="ECO:0000259" key="4">
    <source>
        <dbReference type="Pfam" id="PF00144"/>
    </source>
</evidence>
<evidence type="ECO:0000256" key="2">
    <source>
        <dbReference type="ARBA" id="ARBA00023136"/>
    </source>
</evidence>
<feature type="signal peptide" evidence="3">
    <location>
        <begin position="1"/>
        <end position="21"/>
    </location>
</feature>
<dbReference type="AlphaFoldDB" id="A0A5M6CEE9"/>
<evidence type="ECO:0000259" key="5">
    <source>
        <dbReference type="Pfam" id="PF11954"/>
    </source>
</evidence>
<dbReference type="SUPFAM" id="SSF56601">
    <property type="entry name" value="beta-lactamase/transpeptidase-like"/>
    <property type="match status" value="1"/>
</dbReference>
<feature type="chain" id="PRO_5024455407" evidence="3">
    <location>
        <begin position="22"/>
        <end position="467"/>
    </location>
</feature>
<keyword evidence="6" id="KW-0378">Hydrolase</keyword>
<dbReference type="InterPro" id="IPR050491">
    <property type="entry name" value="AmpC-like"/>
</dbReference>
<dbReference type="EMBL" id="VWSH01000004">
    <property type="protein sequence ID" value="KAA5532252.1"/>
    <property type="molecule type" value="Genomic_DNA"/>
</dbReference>
<keyword evidence="2" id="KW-0472">Membrane</keyword>
<dbReference type="PANTHER" id="PTHR46825">
    <property type="entry name" value="D-ALANYL-D-ALANINE-CARBOXYPEPTIDASE/ENDOPEPTIDASE AMPH"/>
    <property type="match status" value="1"/>
</dbReference>
<dbReference type="GO" id="GO:0016787">
    <property type="term" value="F:hydrolase activity"/>
    <property type="evidence" value="ECO:0007669"/>
    <property type="project" value="UniProtKB-KW"/>
</dbReference>
<feature type="domain" description="Beta-lactamase-related" evidence="4">
    <location>
        <begin position="46"/>
        <end position="355"/>
    </location>
</feature>
<reference evidence="6 7" key="1">
    <citation type="submission" date="2019-09" db="EMBL/GenBank/DDBJ databases">
        <title>Genome sequence and assembly of Taibaiella sp.</title>
        <authorList>
            <person name="Chhetri G."/>
        </authorList>
    </citation>
    <scope>NUCLEOTIDE SEQUENCE [LARGE SCALE GENOMIC DNA]</scope>
    <source>
        <strain evidence="6 7">KVB11</strain>
    </source>
</reference>
<dbReference type="Gene3D" id="3.40.710.10">
    <property type="entry name" value="DD-peptidase/beta-lactamase superfamily"/>
    <property type="match status" value="1"/>
</dbReference>
<comment type="caution">
    <text evidence="6">The sequence shown here is derived from an EMBL/GenBank/DDBJ whole genome shotgun (WGS) entry which is preliminary data.</text>
</comment>
<name>A0A5M6CEE9_9BACT</name>
<dbReference type="RefSeq" id="WP_150033754.1">
    <property type="nucleotide sequence ID" value="NZ_VWSH01000004.1"/>
</dbReference>
<organism evidence="6 7">
    <name type="scientific">Taibaiella lutea</name>
    <dbReference type="NCBI Taxonomy" id="2608001"/>
    <lineage>
        <taxon>Bacteria</taxon>
        <taxon>Pseudomonadati</taxon>
        <taxon>Bacteroidota</taxon>
        <taxon>Chitinophagia</taxon>
        <taxon>Chitinophagales</taxon>
        <taxon>Chitinophagaceae</taxon>
        <taxon>Taibaiella</taxon>
    </lineage>
</organism>
<dbReference type="InterPro" id="IPR021860">
    <property type="entry name" value="Peptidase_S12_Pab87-rel_C"/>
</dbReference>
<evidence type="ECO:0000313" key="7">
    <source>
        <dbReference type="Proteomes" id="UP000323632"/>
    </source>
</evidence>
<accession>A0A5M6CEE9</accession>
<evidence type="ECO:0000256" key="3">
    <source>
        <dbReference type="SAM" id="SignalP"/>
    </source>
</evidence>
<evidence type="ECO:0000313" key="6">
    <source>
        <dbReference type="EMBL" id="KAA5532252.1"/>
    </source>
</evidence>
<keyword evidence="7" id="KW-1185">Reference proteome</keyword>
<dbReference type="InterPro" id="IPR012338">
    <property type="entry name" value="Beta-lactam/transpept-like"/>
</dbReference>
<feature type="domain" description="Peptidase S12 Pab87-related C-terminal" evidence="5">
    <location>
        <begin position="380"/>
        <end position="455"/>
    </location>
</feature>
<sequence>MKKLIHLTIIYILLFATGTKAQSNTLTQTADSLFNSLHATGKFNGNVLLAENGKVLYEKSFGFANQTTKAPLNENSIFELASCSKQFTAMAIALLQQQGKLNVDDDFTKYIPELNFYKNITISNLIYHTSGIPDYMQLDSMWMDWDEHKIANNGDVIKKFVQYKPALLFTTGSKHEYSNTGYALLASIIERASGMSFGDYLQKNIFKPLKMDHSFVYNRRYAPKKVDNYAFGYVMDDSLNKLVLPDSYMYTQYVYNFDGIVGDGCVNSTVNDLLKWDDALYTNKLLPATVMKTIFESGKLNDGTPTNYGFGWFIKDKPDGTKIVSHSGGWPGYITYIERNMTSHKTIILLQNGPGVIPTKEIRLIMDGKPIPAAPVYNEIKLPENTLSAYTGQYKLDEEFILTVTKEGTQLYAQATGQNKFPIYAYAPDKFFVKVVDAHMEFITEGGKITKMMFHQGGADIPAPKID</sequence>
<proteinExistence type="predicted"/>
<dbReference type="Pfam" id="PF11954">
    <property type="entry name" value="DUF3471"/>
    <property type="match status" value="1"/>
</dbReference>